<name>A0ABV5GZ09_9FLAO</name>
<gene>
    <name evidence="2" type="ORF">ACFFU1_08225</name>
</gene>
<keyword evidence="1" id="KW-0472">Membrane</keyword>
<dbReference type="RefSeq" id="WP_290273103.1">
    <property type="nucleotide sequence ID" value="NZ_JAUFQP010000013.1"/>
</dbReference>
<comment type="caution">
    <text evidence="2">The sequence shown here is derived from an EMBL/GenBank/DDBJ whole genome shotgun (WGS) entry which is preliminary data.</text>
</comment>
<keyword evidence="1" id="KW-1133">Transmembrane helix</keyword>
<reference evidence="2 3" key="1">
    <citation type="submission" date="2024-09" db="EMBL/GenBank/DDBJ databases">
        <authorList>
            <person name="Sun Q."/>
            <person name="Mori K."/>
        </authorList>
    </citation>
    <scope>NUCLEOTIDE SEQUENCE [LARGE SCALE GENOMIC DNA]</scope>
    <source>
        <strain evidence="2 3">CECT 8300</strain>
    </source>
</reference>
<dbReference type="Proteomes" id="UP001589590">
    <property type="component" value="Unassembled WGS sequence"/>
</dbReference>
<dbReference type="EMBL" id="JBHMFA010000005">
    <property type="protein sequence ID" value="MFB9104883.1"/>
    <property type="molecule type" value="Genomic_DNA"/>
</dbReference>
<keyword evidence="3" id="KW-1185">Reference proteome</keyword>
<organism evidence="2 3">
    <name type="scientific">Algibacter miyuki</name>
    <dbReference type="NCBI Taxonomy" id="1306933"/>
    <lineage>
        <taxon>Bacteria</taxon>
        <taxon>Pseudomonadati</taxon>
        <taxon>Bacteroidota</taxon>
        <taxon>Flavobacteriia</taxon>
        <taxon>Flavobacteriales</taxon>
        <taxon>Flavobacteriaceae</taxon>
        <taxon>Algibacter</taxon>
    </lineage>
</organism>
<protein>
    <recommendedName>
        <fullName evidence="4">FecR protein domain-containing protein</fullName>
    </recommendedName>
</protein>
<accession>A0ABV5GZ09</accession>
<feature type="transmembrane region" description="Helical" evidence="1">
    <location>
        <begin position="12"/>
        <end position="35"/>
    </location>
</feature>
<evidence type="ECO:0000256" key="1">
    <source>
        <dbReference type="SAM" id="Phobius"/>
    </source>
</evidence>
<evidence type="ECO:0000313" key="2">
    <source>
        <dbReference type="EMBL" id="MFB9104883.1"/>
    </source>
</evidence>
<proteinExistence type="predicted"/>
<evidence type="ECO:0000313" key="3">
    <source>
        <dbReference type="Proteomes" id="UP001589590"/>
    </source>
</evidence>
<keyword evidence="1" id="KW-0812">Transmembrane</keyword>
<sequence>MKINKELLKNIFSEHINSFIGGVFTLAIGLLSFYLTPLKDNFYHFLYREKAEVKILIPENVYLGDNLKLDNILIKPKSKISIAEGTCEIIYDNTFLTLSSGNNTFKFPTVEGADLLLDNSGINFKTIKSGKTSIKTIITTKYNTYKDSIQVSIKPPYKSDKPSSSNFSGLWKFKLGFHNGEMNLHEISGNLSGTYNFDNGETGNITGFRDATPFHIDLVRKGEIFKWRINALWKPNGDYIEINGEAEELIIMENDWKRNGARAHTFYSSVKTKK</sequence>
<evidence type="ECO:0008006" key="4">
    <source>
        <dbReference type="Google" id="ProtNLM"/>
    </source>
</evidence>